<proteinExistence type="predicted"/>
<organism evidence="1 2">
    <name type="scientific">Actinoalloteichus hoggarensis</name>
    <dbReference type="NCBI Taxonomy" id="1470176"/>
    <lineage>
        <taxon>Bacteria</taxon>
        <taxon>Bacillati</taxon>
        <taxon>Actinomycetota</taxon>
        <taxon>Actinomycetes</taxon>
        <taxon>Pseudonocardiales</taxon>
        <taxon>Pseudonocardiaceae</taxon>
        <taxon>Actinoalloteichus</taxon>
    </lineage>
</organism>
<gene>
    <name evidence="1" type="ORF">AHOG_19680</name>
</gene>
<accession>A0A221W723</accession>
<dbReference type="RefSeq" id="WP_093942675.1">
    <property type="nucleotide sequence ID" value="NZ_CP022521.1"/>
</dbReference>
<name>A0A221W723_9PSEU</name>
<sequence length="84" mass="9243">MTSDIGDVISQLRTLQESLPITSAEEYSAALEAIHAQAQAALRTFRDETTVLTRIQHTRDEGVTEIHTTLITIDQLIGHVVTSL</sequence>
<reference evidence="1 2" key="1">
    <citation type="submission" date="2017-07" db="EMBL/GenBank/DDBJ databases">
        <title>Complete genome sequence of Actinoalloteichus hoggarensis DSM 45943, type strain of Actinoalloteichus hoggarensis.</title>
        <authorList>
            <person name="Ruckert C."/>
            <person name="Nouioui I."/>
            <person name="Willmese J."/>
            <person name="van Wezel G."/>
            <person name="Klenk H.-P."/>
            <person name="Kalinowski J."/>
            <person name="Zotchev S.B."/>
        </authorList>
    </citation>
    <scope>NUCLEOTIDE SEQUENCE [LARGE SCALE GENOMIC DNA]</scope>
    <source>
        <strain evidence="1 2">DSM 45943</strain>
    </source>
</reference>
<evidence type="ECO:0000313" key="1">
    <source>
        <dbReference type="EMBL" id="ASO21554.1"/>
    </source>
</evidence>
<dbReference type="KEGG" id="ahg:AHOG_19680"/>
<dbReference type="AlphaFoldDB" id="A0A221W723"/>
<dbReference type="OrthoDB" id="9920900at2"/>
<protein>
    <submittedName>
        <fullName evidence="1">Uncharacterized protein</fullName>
    </submittedName>
</protein>
<dbReference type="Proteomes" id="UP000204221">
    <property type="component" value="Chromosome"/>
</dbReference>
<evidence type="ECO:0000313" key="2">
    <source>
        <dbReference type="Proteomes" id="UP000204221"/>
    </source>
</evidence>
<dbReference type="EMBL" id="CP022521">
    <property type="protein sequence ID" value="ASO21554.1"/>
    <property type="molecule type" value="Genomic_DNA"/>
</dbReference>
<keyword evidence="2" id="KW-1185">Reference proteome</keyword>